<dbReference type="Pfam" id="PF20231">
    <property type="entry name" value="DUF6589"/>
    <property type="match status" value="1"/>
</dbReference>
<comment type="caution">
    <text evidence="2">The sequence shown here is derived from an EMBL/GenBank/DDBJ whole genome shotgun (WGS) entry which is preliminary data.</text>
</comment>
<dbReference type="InterPro" id="IPR046496">
    <property type="entry name" value="DUF6589"/>
</dbReference>
<keyword evidence="3" id="KW-1185">Reference proteome</keyword>
<dbReference type="EMBL" id="CALNXK010000501">
    <property type="protein sequence ID" value="CAH3186766.1"/>
    <property type="molecule type" value="Genomic_DNA"/>
</dbReference>
<evidence type="ECO:0000313" key="3">
    <source>
        <dbReference type="Proteomes" id="UP001159405"/>
    </source>
</evidence>
<proteinExistence type="predicted"/>
<evidence type="ECO:0000259" key="1">
    <source>
        <dbReference type="Pfam" id="PF20231"/>
    </source>
</evidence>
<sequence length="602" mass="68464">MDNTIANDVLERYRESGKVFVPRNFTGTTNPAGYTRFAVDNIDINEETLNGMGTFHATQVAAFRRKEEGEPAMDIELSPKSERRLDVQVPSELHELIDLSLDNKKPEPELQKTVVSEWYTPDSSLIEESYKKDLAWNLGRLHEQKPELQSIPGWAGFKQLLSTVKPQVTVVGPLPIVNAPAHEFETLWKVILRCKAMTHLRNGKFTVITMDEGLHNKAKMLQWGTTEVLKDVILVLGGFHTQMTFSKVIGKYLQSSGMAEMWAESEVFGETTADNILKGELWNRVIRAHKLSYEALWRLLWPMLTKWAKDRDDNECNTLVNLSETLATKFTTGNDDDSLVDALTSSELVDEVGQAAHIIKAFDAAHHDNPSFCYWRQYMKLVTILLRFTRAIREGKWDLYLSSFSEMLPYFAAFDHSNYTRWGVIFLADMKMLPQTAPEIQQAFESGDFVTKETTSTFNQIPDDQALEHVNKSGKVAGGLAGITTTDSARDRWCLTYNERAKLSEDTKEMFNVLEKECTSAKDLGKARMRQDAEDVAKLEAQFTKYEVFRCTSDLVVVTTRDVASNAIKQDLLGIEEIGKKVIKEFVETRLIKKEIKFHDTL</sequence>
<dbReference type="PANTHER" id="PTHR47018">
    <property type="entry name" value="CXC DOMAIN-CONTAINING PROTEIN-RELATED"/>
    <property type="match status" value="1"/>
</dbReference>
<dbReference type="Proteomes" id="UP001159405">
    <property type="component" value="Unassembled WGS sequence"/>
</dbReference>
<reference evidence="2 3" key="1">
    <citation type="submission" date="2022-05" db="EMBL/GenBank/DDBJ databases">
        <authorList>
            <consortium name="Genoscope - CEA"/>
            <person name="William W."/>
        </authorList>
    </citation>
    <scope>NUCLEOTIDE SEQUENCE [LARGE SCALE GENOMIC DNA]</scope>
</reference>
<feature type="domain" description="DUF6589" evidence="1">
    <location>
        <begin position="229"/>
        <end position="513"/>
    </location>
</feature>
<organism evidence="2 3">
    <name type="scientific">Porites lobata</name>
    <dbReference type="NCBI Taxonomy" id="104759"/>
    <lineage>
        <taxon>Eukaryota</taxon>
        <taxon>Metazoa</taxon>
        <taxon>Cnidaria</taxon>
        <taxon>Anthozoa</taxon>
        <taxon>Hexacorallia</taxon>
        <taxon>Scleractinia</taxon>
        <taxon>Fungiina</taxon>
        <taxon>Poritidae</taxon>
        <taxon>Porites</taxon>
    </lineage>
</organism>
<gene>
    <name evidence="2" type="ORF">PLOB_00036100</name>
</gene>
<name>A0ABN8S4Y6_9CNID</name>
<accession>A0ABN8S4Y6</accession>
<protein>
    <recommendedName>
        <fullName evidence="1">DUF6589 domain-containing protein</fullName>
    </recommendedName>
</protein>
<evidence type="ECO:0000313" key="2">
    <source>
        <dbReference type="EMBL" id="CAH3186766.1"/>
    </source>
</evidence>
<dbReference type="PANTHER" id="PTHR47018:SF3">
    <property type="entry name" value="MYCBP-ASSOCIATED PROTEIN"/>
    <property type="match status" value="1"/>
</dbReference>